<dbReference type="Proteomes" id="UP000257143">
    <property type="component" value="Unassembled WGS sequence"/>
</dbReference>
<dbReference type="RefSeq" id="WP_115774388.1">
    <property type="nucleotide sequence ID" value="NZ_PIOC01000024.1"/>
</dbReference>
<dbReference type="AlphaFoldDB" id="A0A3D8PMX8"/>
<evidence type="ECO:0000313" key="1">
    <source>
        <dbReference type="EMBL" id="RDW16591.1"/>
    </source>
</evidence>
<gene>
    <name evidence="1" type="ORF">CWR48_16250</name>
</gene>
<sequence>MLVKMSKKDFDLLALSNLSQECFEPLIKIYKNRVAEQTSFNVSQIKEQFYEELTEGQRALFMFYAYYNHVSKSLIEFYWWSAYFMAQPRSWLAIKTGIKYFDDKSMLSLLERIEVELKRHNHPDTLENFTVKREDLERNKELQASFKLLYEILDKTSSLTINKINECIGQNHQDFLEIED</sequence>
<dbReference type="OrthoDB" id="2661274at2"/>
<dbReference type="EMBL" id="PIOC01000024">
    <property type="protein sequence ID" value="RDW16591.1"/>
    <property type="molecule type" value="Genomic_DNA"/>
</dbReference>
<reference evidence="2" key="1">
    <citation type="submission" date="2017-11" db="EMBL/GenBank/DDBJ databases">
        <authorList>
            <person name="Zhu W."/>
        </authorList>
    </citation>
    <scope>NUCLEOTIDE SEQUENCE [LARGE SCALE GENOMIC DNA]</scope>
    <source>
        <strain evidence="2">CAU 1183</strain>
    </source>
</reference>
<comment type="caution">
    <text evidence="1">The sequence shown here is derived from an EMBL/GenBank/DDBJ whole genome shotgun (WGS) entry which is preliminary data.</text>
</comment>
<organism evidence="1 2">
    <name type="scientific">Oceanobacillus arenosus</name>
    <dbReference type="NCBI Taxonomy" id="1229153"/>
    <lineage>
        <taxon>Bacteria</taxon>
        <taxon>Bacillati</taxon>
        <taxon>Bacillota</taxon>
        <taxon>Bacilli</taxon>
        <taxon>Bacillales</taxon>
        <taxon>Bacillaceae</taxon>
        <taxon>Oceanobacillus</taxon>
    </lineage>
</organism>
<name>A0A3D8PMX8_9BACI</name>
<protein>
    <submittedName>
        <fullName evidence="1">Uncharacterized protein</fullName>
    </submittedName>
</protein>
<keyword evidence="2" id="KW-1185">Reference proteome</keyword>
<accession>A0A3D8PMX8</accession>
<proteinExistence type="predicted"/>
<evidence type="ECO:0000313" key="2">
    <source>
        <dbReference type="Proteomes" id="UP000257143"/>
    </source>
</evidence>